<name>A0A8X6PCR8_NEPPI</name>
<accession>A0A8X6PCR8</accession>
<sequence length="133" mass="15441">MPLTSVSIQEALALLEEFSSDTESVLSDDSTDYENCFPSQFPTNPPPDNFDEADYNIRLPSPSQLSNVTRKKNNSHYRAFWSSKEVLDDNYTAKQMQIKRFSGILTHLHLNDISLQTRREEENFDELYKIYPL</sequence>
<dbReference type="OrthoDB" id="6433867at2759"/>
<keyword evidence="2" id="KW-1185">Reference proteome</keyword>
<dbReference type="Proteomes" id="UP000887013">
    <property type="component" value="Unassembled WGS sequence"/>
</dbReference>
<organism evidence="1 2">
    <name type="scientific">Nephila pilipes</name>
    <name type="common">Giant wood spider</name>
    <name type="synonym">Nephila maculata</name>
    <dbReference type="NCBI Taxonomy" id="299642"/>
    <lineage>
        <taxon>Eukaryota</taxon>
        <taxon>Metazoa</taxon>
        <taxon>Ecdysozoa</taxon>
        <taxon>Arthropoda</taxon>
        <taxon>Chelicerata</taxon>
        <taxon>Arachnida</taxon>
        <taxon>Araneae</taxon>
        <taxon>Araneomorphae</taxon>
        <taxon>Entelegynae</taxon>
        <taxon>Araneoidea</taxon>
        <taxon>Nephilidae</taxon>
        <taxon>Nephila</taxon>
    </lineage>
</organism>
<dbReference type="EMBL" id="BMAW01113624">
    <property type="protein sequence ID" value="GFT58041.1"/>
    <property type="molecule type" value="Genomic_DNA"/>
</dbReference>
<evidence type="ECO:0000313" key="2">
    <source>
        <dbReference type="Proteomes" id="UP000887013"/>
    </source>
</evidence>
<comment type="caution">
    <text evidence="1">The sequence shown here is derived from an EMBL/GenBank/DDBJ whole genome shotgun (WGS) entry which is preliminary data.</text>
</comment>
<reference evidence="1" key="1">
    <citation type="submission" date="2020-08" db="EMBL/GenBank/DDBJ databases">
        <title>Multicomponent nature underlies the extraordinary mechanical properties of spider dragline silk.</title>
        <authorList>
            <person name="Kono N."/>
            <person name="Nakamura H."/>
            <person name="Mori M."/>
            <person name="Yoshida Y."/>
            <person name="Ohtoshi R."/>
            <person name="Malay A.D."/>
            <person name="Moran D.A.P."/>
            <person name="Tomita M."/>
            <person name="Numata K."/>
            <person name="Arakawa K."/>
        </authorList>
    </citation>
    <scope>NUCLEOTIDE SEQUENCE</scope>
</reference>
<gene>
    <name evidence="1" type="ORF">NPIL_315291</name>
</gene>
<evidence type="ECO:0000313" key="1">
    <source>
        <dbReference type="EMBL" id="GFT58041.1"/>
    </source>
</evidence>
<dbReference type="AlphaFoldDB" id="A0A8X6PCR8"/>
<proteinExistence type="predicted"/>
<protein>
    <submittedName>
        <fullName evidence="1">Uncharacterized protein</fullName>
    </submittedName>
</protein>